<protein>
    <submittedName>
        <fullName evidence="3">ComF family protein</fullName>
    </submittedName>
</protein>
<dbReference type="EMBL" id="DPMF01000427">
    <property type="protein sequence ID" value="HCV83079.1"/>
    <property type="molecule type" value="Genomic_DNA"/>
</dbReference>
<comment type="similarity">
    <text evidence="1">Belongs to the ComF/GntX family.</text>
</comment>
<comment type="caution">
    <text evidence="3">The sequence shown here is derived from an EMBL/GenBank/DDBJ whole genome shotgun (WGS) entry which is preliminary data.</text>
</comment>
<dbReference type="Pfam" id="PF00156">
    <property type="entry name" value="Pribosyltran"/>
    <property type="match status" value="1"/>
</dbReference>
<sequence length="226" mass="25934">MFHDFINLFYPKTCNCCERPLVDHEKVICTACLHQLPLTNYLTDNENQADKVFYGRTPINAAYALLVFRKKNMVQVLLHNLKYKRQFEISYFLGEWTGEILKNSARFNAVDIIVPVPLHKNRLKQRGYNQVEGFGKEIAKSLNANYRDDLLLKVSSSRKQAFKNRISRWNLMEQSFQLTDTSAISGKHILLVDDILTTGATLEACIGCLRKSEKIKISIATMAITI</sequence>
<gene>
    <name evidence="3" type="ORF">DGQ38_18740</name>
</gene>
<dbReference type="CDD" id="cd06223">
    <property type="entry name" value="PRTases_typeI"/>
    <property type="match status" value="1"/>
</dbReference>
<reference evidence="3 4" key="1">
    <citation type="journal article" date="2018" name="Nat. Biotechnol.">
        <title>A standardized bacterial taxonomy based on genome phylogeny substantially revises the tree of life.</title>
        <authorList>
            <person name="Parks D.H."/>
            <person name="Chuvochina M."/>
            <person name="Waite D.W."/>
            <person name="Rinke C."/>
            <person name="Skarshewski A."/>
            <person name="Chaumeil P.A."/>
            <person name="Hugenholtz P."/>
        </authorList>
    </citation>
    <scope>NUCLEOTIDE SEQUENCE [LARGE SCALE GENOMIC DNA]</scope>
    <source>
        <strain evidence="3">UBA9359</strain>
    </source>
</reference>
<evidence type="ECO:0000256" key="1">
    <source>
        <dbReference type="ARBA" id="ARBA00008007"/>
    </source>
</evidence>
<proteinExistence type="inferred from homology"/>
<evidence type="ECO:0000313" key="3">
    <source>
        <dbReference type="EMBL" id="HCV83079.1"/>
    </source>
</evidence>
<accession>A0A3D5J4Q9</accession>
<dbReference type="InterPro" id="IPR051910">
    <property type="entry name" value="ComF/GntX_DNA_util-trans"/>
</dbReference>
<dbReference type="InterPro" id="IPR000836">
    <property type="entry name" value="PRTase_dom"/>
</dbReference>
<dbReference type="Gene3D" id="3.40.50.2020">
    <property type="match status" value="1"/>
</dbReference>
<evidence type="ECO:0000259" key="2">
    <source>
        <dbReference type="Pfam" id="PF00156"/>
    </source>
</evidence>
<dbReference type="PANTHER" id="PTHR47505:SF1">
    <property type="entry name" value="DNA UTILIZATION PROTEIN YHGH"/>
    <property type="match status" value="1"/>
</dbReference>
<name>A0A3D5J4Q9_9FLAO</name>
<feature type="domain" description="Phosphoribosyltransferase" evidence="2">
    <location>
        <begin position="134"/>
        <end position="221"/>
    </location>
</feature>
<dbReference type="SUPFAM" id="SSF53271">
    <property type="entry name" value="PRTase-like"/>
    <property type="match status" value="1"/>
</dbReference>
<dbReference type="PANTHER" id="PTHR47505">
    <property type="entry name" value="DNA UTILIZATION PROTEIN YHGH"/>
    <property type="match status" value="1"/>
</dbReference>
<dbReference type="Proteomes" id="UP000264330">
    <property type="component" value="Unassembled WGS sequence"/>
</dbReference>
<evidence type="ECO:0000313" key="4">
    <source>
        <dbReference type="Proteomes" id="UP000264330"/>
    </source>
</evidence>
<dbReference type="AlphaFoldDB" id="A0A3D5J4Q9"/>
<dbReference type="InterPro" id="IPR029057">
    <property type="entry name" value="PRTase-like"/>
</dbReference>
<organism evidence="3 4">
    <name type="scientific">Zunongwangia profunda</name>
    <dbReference type="NCBI Taxonomy" id="398743"/>
    <lineage>
        <taxon>Bacteria</taxon>
        <taxon>Pseudomonadati</taxon>
        <taxon>Bacteroidota</taxon>
        <taxon>Flavobacteriia</taxon>
        <taxon>Flavobacteriales</taxon>
        <taxon>Flavobacteriaceae</taxon>
        <taxon>Zunongwangia</taxon>
    </lineage>
</organism>